<dbReference type="OrthoDB" id="412813at2759"/>
<dbReference type="EC" id="2.7.11.22" evidence="2"/>
<dbReference type="EMBL" id="CAJNDS010002713">
    <property type="protein sequence ID" value="CAE7571136.1"/>
    <property type="molecule type" value="Genomic_DNA"/>
</dbReference>
<accession>A0A812UJI1</accession>
<evidence type="ECO:0000256" key="13">
    <source>
        <dbReference type="ARBA" id="ARBA00047811"/>
    </source>
</evidence>
<dbReference type="PROSITE" id="PS50011">
    <property type="entry name" value="PROTEIN_KINASE_DOM"/>
    <property type="match status" value="1"/>
</dbReference>
<feature type="repeat" description="HEAT" evidence="15">
    <location>
        <begin position="69"/>
        <end position="107"/>
    </location>
</feature>
<evidence type="ECO:0000256" key="17">
    <source>
        <dbReference type="SAM" id="MobiDB-lite"/>
    </source>
</evidence>
<comment type="similarity">
    <text evidence="1">Belongs to the protein kinase superfamily. CMGC Ser/Thr protein kinase family. CDC2/CDKX subfamily.</text>
</comment>
<keyword evidence="5" id="KW-0677">Repeat</keyword>
<evidence type="ECO:0000256" key="11">
    <source>
        <dbReference type="ARBA" id="ARBA00041902"/>
    </source>
</evidence>
<dbReference type="SUPFAM" id="SSF56112">
    <property type="entry name" value="Protein kinase-like (PK-like)"/>
    <property type="match status" value="1"/>
</dbReference>
<dbReference type="PANTHER" id="PTHR24056">
    <property type="entry name" value="CELL DIVISION PROTEIN KINASE"/>
    <property type="match status" value="1"/>
</dbReference>
<dbReference type="GO" id="GO:0010468">
    <property type="term" value="P:regulation of gene expression"/>
    <property type="evidence" value="ECO:0007669"/>
    <property type="project" value="TreeGrafter"/>
</dbReference>
<reference evidence="19" key="1">
    <citation type="submission" date="2021-02" db="EMBL/GenBank/DDBJ databases">
        <authorList>
            <person name="Dougan E. K."/>
            <person name="Rhodes N."/>
            <person name="Thang M."/>
            <person name="Chan C."/>
        </authorList>
    </citation>
    <scope>NUCLEOTIDE SEQUENCE</scope>
</reference>
<keyword evidence="8 16" id="KW-0067">ATP-binding</keyword>
<evidence type="ECO:0000256" key="4">
    <source>
        <dbReference type="ARBA" id="ARBA00022679"/>
    </source>
</evidence>
<comment type="catalytic activity">
    <reaction evidence="13">
        <text>L-threonyl-[protein] + ATP = O-phospho-L-threonyl-[protein] + ADP + H(+)</text>
        <dbReference type="Rhea" id="RHEA:46608"/>
        <dbReference type="Rhea" id="RHEA-COMP:11060"/>
        <dbReference type="Rhea" id="RHEA-COMP:11605"/>
        <dbReference type="ChEBI" id="CHEBI:15378"/>
        <dbReference type="ChEBI" id="CHEBI:30013"/>
        <dbReference type="ChEBI" id="CHEBI:30616"/>
        <dbReference type="ChEBI" id="CHEBI:61977"/>
        <dbReference type="ChEBI" id="CHEBI:456216"/>
        <dbReference type="EC" id="2.7.11.22"/>
    </reaction>
</comment>
<dbReference type="Pfam" id="PF02985">
    <property type="entry name" value="HEAT"/>
    <property type="match status" value="1"/>
</dbReference>
<dbReference type="InterPro" id="IPR025197">
    <property type="entry name" value="DUF4116"/>
</dbReference>
<dbReference type="GO" id="GO:0000082">
    <property type="term" value="P:G1/S transition of mitotic cell cycle"/>
    <property type="evidence" value="ECO:0007669"/>
    <property type="project" value="TreeGrafter"/>
</dbReference>
<organism evidence="19 20">
    <name type="scientific">Symbiodinium natans</name>
    <dbReference type="NCBI Taxonomy" id="878477"/>
    <lineage>
        <taxon>Eukaryota</taxon>
        <taxon>Sar</taxon>
        <taxon>Alveolata</taxon>
        <taxon>Dinophyceae</taxon>
        <taxon>Suessiales</taxon>
        <taxon>Symbiodiniaceae</taxon>
        <taxon>Symbiodinium</taxon>
    </lineage>
</organism>
<dbReference type="GO" id="GO:0004693">
    <property type="term" value="F:cyclin-dependent protein serine/threonine kinase activity"/>
    <property type="evidence" value="ECO:0007669"/>
    <property type="project" value="UniProtKB-EC"/>
</dbReference>
<evidence type="ECO:0000256" key="8">
    <source>
        <dbReference type="ARBA" id="ARBA00022840"/>
    </source>
</evidence>
<dbReference type="GO" id="GO:0005524">
    <property type="term" value="F:ATP binding"/>
    <property type="evidence" value="ECO:0007669"/>
    <property type="project" value="UniProtKB-UniRule"/>
</dbReference>
<protein>
    <recommendedName>
        <fullName evidence="10">Cyclin-dependent kinase 2 homolog</fullName>
        <ecNumber evidence="2">2.7.11.22</ecNumber>
    </recommendedName>
    <alternativeName>
        <fullName evidence="11">Cell division control protein 2 homolog</fullName>
    </alternativeName>
    <alternativeName>
        <fullName evidence="12">cdc2-related kinase 2</fullName>
    </alternativeName>
</protein>
<dbReference type="PROSITE" id="PS00107">
    <property type="entry name" value="PROTEIN_KINASE_ATP"/>
    <property type="match status" value="1"/>
</dbReference>
<dbReference type="InterPro" id="IPR021133">
    <property type="entry name" value="HEAT_type_2"/>
</dbReference>
<evidence type="ECO:0000313" key="20">
    <source>
        <dbReference type="Proteomes" id="UP000604046"/>
    </source>
</evidence>
<dbReference type="SUPFAM" id="SSF48371">
    <property type="entry name" value="ARM repeat"/>
    <property type="match status" value="1"/>
</dbReference>
<evidence type="ECO:0000313" key="19">
    <source>
        <dbReference type="EMBL" id="CAE7571136.1"/>
    </source>
</evidence>
<evidence type="ECO:0000256" key="14">
    <source>
        <dbReference type="ARBA" id="ARBA00048367"/>
    </source>
</evidence>
<evidence type="ECO:0000256" key="1">
    <source>
        <dbReference type="ARBA" id="ARBA00006485"/>
    </source>
</evidence>
<keyword evidence="3" id="KW-0723">Serine/threonine-protein kinase</keyword>
<dbReference type="GO" id="GO:0005737">
    <property type="term" value="C:cytoplasm"/>
    <property type="evidence" value="ECO:0007669"/>
    <property type="project" value="TreeGrafter"/>
</dbReference>
<feature type="region of interest" description="Disordered" evidence="17">
    <location>
        <begin position="1"/>
        <end position="26"/>
    </location>
</feature>
<dbReference type="Proteomes" id="UP000604046">
    <property type="component" value="Unassembled WGS sequence"/>
</dbReference>
<keyword evidence="20" id="KW-1185">Reference proteome</keyword>
<dbReference type="FunFam" id="1.10.510.10:FF:000624">
    <property type="entry name" value="Mitogen-activated protein kinase"/>
    <property type="match status" value="1"/>
</dbReference>
<evidence type="ECO:0000256" key="9">
    <source>
        <dbReference type="ARBA" id="ARBA00038543"/>
    </source>
</evidence>
<dbReference type="InterPro" id="IPR000357">
    <property type="entry name" value="HEAT"/>
</dbReference>
<dbReference type="PROSITE" id="PS50077">
    <property type="entry name" value="HEAT_REPEAT"/>
    <property type="match status" value="1"/>
</dbReference>
<dbReference type="InterPro" id="IPR008271">
    <property type="entry name" value="Ser/Thr_kinase_AS"/>
</dbReference>
<evidence type="ECO:0000259" key="18">
    <source>
        <dbReference type="PROSITE" id="PS50011"/>
    </source>
</evidence>
<evidence type="ECO:0000256" key="2">
    <source>
        <dbReference type="ARBA" id="ARBA00012425"/>
    </source>
</evidence>
<dbReference type="InterPro" id="IPR050108">
    <property type="entry name" value="CDK"/>
</dbReference>
<dbReference type="Gene3D" id="1.10.510.10">
    <property type="entry name" value="Transferase(Phosphotransferase) domain 1"/>
    <property type="match status" value="1"/>
</dbReference>
<evidence type="ECO:0000256" key="6">
    <source>
        <dbReference type="ARBA" id="ARBA00022741"/>
    </source>
</evidence>
<evidence type="ECO:0000256" key="15">
    <source>
        <dbReference type="PROSITE-ProRule" id="PRU00103"/>
    </source>
</evidence>
<gene>
    <name evidence="19" type="primary">cdk1</name>
    <name evidence="19" type="ORF">SNAT2548_LOCUS32528</name>
</gene>
<dbReference type="InterPro" id="IPR016024">
    <property type="entry name" value="ARM-type_fold"/>
</dbReference>
<feature type="binding site" evidence="16">
    <location>
        <position position="266"/>
    </location>
    <ligand>
        <name>ATP</name>
        <dbReference type="ChEBI" id="CHEBI:30616"/>
    </ligand>
</feature>
<dbReference type="AlphaFoldDB" id="A0A812UJI1"/>
<dbReference type="Gene3D" id="1.25.10.10">
    <property type="entry name" value="Leucine-rich Repeat Variant"/>
    <property type="match status" value="1"/>
</dbReference>
<comment type="subunit">
    <text evidence="9">May form a complex composed of at least the catalytic subunit CRK2 and a cyclin.</text>
</comment>
<dbReference type="InterPro" id="IPR011989">
    <property type="entry name" value="ARM-like"/>
</dbReference>
<dbReference type="Gene3D" id="3.30.200.20">
    <property type="entry name" value="Phosphorylase Kinase, domain 1"/>
    <property type="match status" value="1"/>
</dbReference>
<feature type="domain" description="Protein kinase" evidence="18">
    <location>
        <begin position="236"/>
        <end position="522"/>
    </location>
</feature>
<evidence type="ECO:0000256" key="12">
    <source>
        <dbReference type="ARBA" id="ARBA00042858"/>
    </source>
</evidence>
<dbReference type="GO" id="GO:0030332">
    <property type="term" value="F:cyclin binding"/>
    <property type="evidence" value="ECO:0007669"/>
    <property type="project" value="TreeGrafter"/>
</dbReference>
<keyword evidence="6 16" id="KW-0547">Nucleotide-binding</keyword>
<keyword evidence="4" id="KW-0808">Transferase</keyword>
<dbReference type="PANTHER" id="PTHR24056:SF254">
    <property type="entry name" value="CYCLIN-DEPENDENT KINASE 2"/>
    <property type="match status" value="1"/>
</dbReference>
<dbReference type="InterPro" id="IPR000719">
    <property type="entry name" value="Prot_kinase_dom"/>
</dbReference>
<dbReference type="InterPro" id="IPR011009">
    <property type="entry name" value="Kinase-like_dom_sf"/>
</dbReference>
<evidence type="ECO:0000256" key="3">
    <source>
        <dbReference type="ARBA" id="ARBA00022527"/>
    </source>
</evidence>
<sequence>MSLPARDASAELSASEGSEERIPEGSTSLDLPQFLAMLECRDATRRVAALQSVNHSIFEATDGNEASKIFRKVVSMLNDPVWDVKRAAIRLLSELGPRFGHETMEMLHRLLSHPDPLVQLMIACVLKNVEGAEDCCQQIWGDRSTAEAALSHQGLLLEFLDASFKGDREIVLAAVKQDGQALKYAEPCLCDDEEIVLAAVAQSGSAVHFASQKIIARHEGLRALREGRGHGLCGDYLMMEHLGKGAFGEVTEAEHMSTKHVVAIKKVSYDPEVFGHGVPAFAVLEVALVRKFEHPNVVRLLDVHVGRYDIQMVFELHPADLRMVLKQSSGRMSIEEVRQYSANILDGLCACHTIQLLHRDIKPQNILVSAEGILKIADFGQARISDPQQPLTLQVVTLWYRSPELLLGAARYGFEVDCWSAGCVIAEMCTGRPLFPGGSQIDTLLQIFQLLGTPSCTNWPQGRQLHHFRDTFPKWPGTGLQPVLDVRPGLCAHEGHELLSGLLCLQPDRRLSSRQACRHQFCRHG</sequence>
<dbReference type="GO" id="GO:0010389">
    <property type="term" value="P:regulation of G2/M transition of mitotic cell cycle"/>
    <property type="evidence" value="ECO:0007669"/>
    <property type="project" value="TreeGrafter"/>
</dbReference>
<keyword evidence="7" id="KW-0418">Kinase</keyword>
<dbReference type="Pfam" id="PF13475">
    <property type="entry name" value="DUF4116"/>
    <property type="match status" value="1"/>
</dbReference>
<evidence type="ECO:0000256" key="10">
    <source>
        <dbReference type="ARBA" id="ARBA00039612"/>
    </source>
</evidence>
<dbReference type="GO" id="GO:0000307">
    <property type="term" value="C:cyclin-dependent protein kinase holoenzyme complex"/>
    <property type="evidence" value="ECO:0007669"/>
    <property type="project" value="TreeGrafter"/>
</dbReference>
<dbReference type="GO" id="GO:0007165">
    <property type="term" value="P:signal transduction"/>
    <property type="evidence" value="ECO:0007669"/>
    <property type="project" value="TreeGrafter"/>
</dbReference>
<evidence type="ECO:0000256" key="5">
    <source>
        <dbReference type="ARBA" id="ARBA00022737"/>
    </source>
</evidence>
<dbReference type="SMART" id="SM00220">
    <property type="entry name" value="S_TKc"/>
    <property type="match status" value="1"/>
</dbReference>
<evidence type="ECO:0000256" key="7">
    <source>
        <dbReference type="ARBA" id="ARBA00022777"/>
    </source>
</evidence>
<comment type="caution">
    <text evidence="19">The sequence shown here is derived from an EMBL/GenBank/DDBJ whole genome shotgun (WGS) entry which is preliminary data.</text>
</comment>
<proteinExistence type="inferred from homology"/>
<evidence type="ECO:0000256" key="16">
    <source>
        <dbReference type="PROSITE-ProRule" id="PRU10141"/>
    </source>
</evidence>
<comment type="catalytic activity">
    <reaction evidence="14">
        <text>L-seryl-[protein] + ATP = O-phospho-L-seryl-[protein] + ADP + H(+)</text>
        <dbReference type="Rhea" id="RHEA:17989"/>
        <dbReference type="Rhea" id="RHEA-COMP:9863"/>
        <dbReference type="Rhea" id="RHEA-COMP:11604"/>
        <dbReference type="ChEBI" id="CHEBI:15378"/>
        <dbReference type="ChEBI" id="CHEBI:29999"/>
        <dbReference type="ChEBI" id="CHEBI:30616"/>
        <dbReference type="ChEBI" id="CHEBI:83421"/>
        <dbReference type="ChEBI" id="CHEBI:456216"/>
        <dbReference type="EC" id="2.7.11.22"/>
    </reaction>
</comment>
<dbReference type="InterPro" id="IPR017441">
    <property type="entry name" value="Protein_kinase_ATP_BS"/>
</dbReference>
<dbReference type="GO" id="GO:0005634">
    <property type="term" value="C:nucleus"/>
    <property type="evidence" value="ECO:0007669"/>
    <property type="project" value="TreeGrafter"/>
</dbReference>
<name>A0A812UJI1_9DINO</name>
<dbReference type="Pfam" id="PF00069">
    <property type="entry name" value="Pkinase"/>
    <property type="match status" value="1"/>
</dbReference>
<dbReference type="PROSITE" id="PS00108">
    <property type="entry name" value="PROTEIN_KINASE_ST"/>
    <property type="match status" value="1"/>
</dbReference>